<dbReference type="Gene3D" id="3.90.780.10">
    <property type="entry name" value="5'-Nucleotidase, C-terminal domain"/>
    <property type="match status" value="1"/>
</dbReference>
<keyword evidence="2" id="KW-0378">Hydrolase</keyword>
<protein>
    <submittedName>
        <fullName evidence="5">5'-nucleotidase</fullName>
    </submittedName>
</protein>
<gene>
    <name evidence="5" type="ORF">LX15_001779</name>
</gene>
<keyword evidence="2" id="KW-0547">Nucleotide-binding</keyword>
<dbReference type="RefSeq" id="WP_253669020.1">
    <property type="nucleotide sequence ID" value="NZ_JAMTCP010000006.1"/>
</dbReference>
<dbReference type="Proteomes" id="UP001205311">
    <property type="component" value="Unassembled WGS sequence"/>
</dbReference>
<evidence type="ECO:0000256" key="1">
    <source>
        <dbReference type="ARBA" id="ARBA00022729"/>
    </source>
</evidence>
<feature type="domain" description="Calcineurin-like phosphoesterase" evidence="3">
    <location>
        <begin position="42"/>
        <end position="290"/>
    </location>
</feature>
<dbReference type="SUPFAM" id="SSF56300">
    <property type="entry name" value="Metallo-dependent phosphatases"/>
    <property type="match status" value="1"/>
</dbReference>
<dbReference type="InterPro" id="IPR006179">
    <property type="entry name" value="5_nucleotidase/apyrase"/>
</dbReference>
<dbReference type="InterPro" id="IPR029052">
    <property type="entry name" value="Metallo-depent_PP-like"/>
</dbReference>
<evidence type="ECO:0000313" key="5">
    <source>
        <dbReference type="EMBL" id="MCP2258092.1"/>
    </source>
</evidence>
<keyword evidence="1 2" id="KW-0732">Signal</keyword>
<evidence type="ECO:0000259" key="3">
    <source>
        <dbReference type="Pfam" id="PF00149"/>
    </source>
</evidence>
<dbReference type="PANTHER" id="PTHR11575">
    <property type="entry name" value="5'-NUCLEOTIDASE-RELATED"/>
    <property type="match status" value="1"/>
</dbReference>
<feature type="chain" id="PRO_5044962728" evidence="2">
    <location>
        <begin position="28"/>
        <end position="573"/>
    </location>
</feature>
<organism evidence="5 6">
    <name type="scientific">Streptoalloteichus tenebrarius (strain ATCC 17920 / DSM 40477 / JCM 4838 / CBS 697.72 / NBRC 16177 / NCIMB 11028 / NRRL B-12390 / A12253. 1 / ISP 5477)</name>
    <name type="common">Streptomyces tenebrarius</name>
    <dbReference type="NCBI Taxonomy" id="1933"/>
    <lineage>
        <taxon>Bacteria</taxon>
        <taxon>Bacillati</taxon>
        <taxon>Actinomycetota</taxon>
        <taxon>Actinomycetes</taxon>
        <taxon>Pseudonocardiales</taxon>
        <taxon>Pseudonocardiaceae</taxon>
        <taxon>Streptoalloteichus</taxon>
    </lineage>
</organism>
<dbReference type="EMBL" id="JAMTCP010000006">
    <property type="protein sequence ID" value="MCP2258092.1"/>
    <property type="molecule type" value="Genomic_DNA"/>
</dbReference>
<proteinExistence type="inferred from homology"/>
<dbReference type="InterPro" id="IPR004843">
    <property type="entry name" value="Calcineurin-like_PHP"/>
</dbReference>
<dbReference type="InterPro" id="IPR036907">
    <property type="entry name" value="5'-Nucleotdase_C_sf"/>
</dbReference>
<name>A0ABT1HRF1_STRSD</name>
<dbReference type="PANTHER" id="PTHR11575:SF24">
    <property type="entry name" value="5'-NUCLEOTIDASE"/>
    <property type="match status" value="1"/>
</dbReference>
<comment type="caution">
    <text evidence="5">The sequence shown here is derived from an EMBL/GenBank/DDBJ whole genome shotgun (WGS) entry which is preliminary data.</text>
</comment>
<dbReference type="SUPFAM" id="SSF55816">
    <property type="entry name" value="5'-nucleotidase (syn. UDP-sugar hydrolase), C-terminal domain"/>
    <property type="match status" value="1"/>
</dbReference>
<keyword evidence="6" id="KW-1185">Reference proteome</keyword>
<feature type="signal peptide" evidence="2">
    <location>
        <begin position="1"/>
        <end position="27"/>
    </location>
</feature>
<dbReference type="Gene3D" id="3.60.21.10">
    <property type="match status" value="1"/>
</dbReference>
<dbReference type="Pfam" id="PF02872">
    <property type="entry name" value="5_nucleotid_C"/>
    <property type="match status" value="1"/>
</dbReference>
<dbReference type="Pfam" id="PF00149">
    <property type="entry name" value="Metallophos"/>
    <property type="match status" value="1"/>
</dbReference>
<sequence>MALSARLLRRASALAAALALVAAPAAAAAADQGRGAGAEEIRLIAFNDLHGNLEPPSGSSGRVTLSDGSTVEAGGAAYLATHVRRLREQSRASVVLSGGDNIGASPLASALFHDEPTIELLNQLGVSASAVGNHELDEGYRELRRVQHGGCHPVDGCRFRPDFRGARWPYLAANMTFADSGLPAAAPFTVTWVRGVPVGVIGLPLEGTPSVVSADAVKGLRFAGEVETINRYADLLDRMGVRSIVVLLHQGDNTEGGGPNDCRTTPGPARLIAEKVTPKVDVVFTGHSHQQYVCTVTDPAGQPRPMVQGASFGRILSVVDVRVDRRTRDVIRPATRAFNQVVTRDVPADRAVEALVGEARAKSAPIANERVGAITADVPRSPVASGESPLGNLLADAQVEATKGANARIALMNPGGVRADLVFASSGAGEGDGVVTYGEAYAVQPFGNILQTLTLTGAQLKAVLEQQWQTTPDGKIVTRVLQPSAGLRYTWSASAPVGSKVSGLTIDGQPVLADAKYRVTVNNFLAGGGDGFTELTKGTEVTGGAVDLDAFLAYLRARPGVAPPPTDRISVAA</sequence>
<evidence type="ECO:0000313" key="6">
    <source>
        <dbReference type="Proteomes" id="UP001205311"/>
    </source>
</evidence>
<dbReference type="PRINTS" id="PR01607">
    <property type="entry name" value="APYRASEFAMLY"/>
</dbReference>
<reference evidence="5 6" key="1">
    <citation type="submission" date="2022-06" db="EMBL/GenBank/DDBJ databases">
        <title>Genomic Encyclopedia of Archaeal and Bacterial Type Strains, Phase II (KMG-II): from individual species to whole genera.</title>
        <authorList>
            <person name="Goeker M."/>
        </authorList>
    </citation>
    <scope>NUCLEOTIDE SEQUENCE [LARGE SCALE GENOMIC DNA]</scope>
    <source>
        <strain evidence="5 6">DSM 40477</strain>
    </source>
</reference>
<feature type="domain" description="5'-Nucleotidase C-terminal" evidence="4">
    <location>
        <begin position="372"/>
        <end position="535"/>
    </location>
</feature>
<accession>A0ABT1HRF1</accession>
<dbReference type="InterPro" id="IPR008334">
    <property type="entry name" value="5'-Nucleotdase_C"/>
</dbReference>
<evidence type="ECO:0000259" key="4">
    <source>
        <dbReference type="Pfam" id="PF02872"/>
    </source>
</evidence>
<evidence type="ECO:0000256" key="2">
    <source>
        <dbReference type="RuleBase" id="RU362119"/>
    </source>
</evidence>
<comment type="similarity">
    <text evidence="2">Belongs to the 5'-nucleotidase family.</text>
</comment>